<sequence length="401" mass="43082">MRNPELVTADEMIEPTAAVIVTFDVGGTIFRCKQRVVEKYPNKRLHRLLLCGCEQQSSASIISTSTQTTAASLATCAPTTTAIFVDRNPTYFAPILDWYRCGTFHVPDSLSVAGLQHEAAYFDVLADMFPTLDTANTTLPPAPIQSSLASATATPLSPHSTLQSAQTPTIIPTLATAIHCFVKSYTHTLVPSQPPIVFVLRAHEQLVLDSAAGVGRLLLRVTDLHGNTTVSRAVLYDSHSYFFLGGGLAKLHGTPFPGNLIYSFWADDTCTTTTTTSTLASSGGGVEMLPPLHVEFKLRCAFHKSDELVLAAHEQQLLGHTLDMVGKTTSATITTAVLAGLDLSLHVTASAWLQHYQREVQQSTAILREPPSNSDSNSPNKKGSTGAAATNVTPRQVGKRK</sequence>
<dbReference type="InterPro" id="IPR000210">
    <property type="entry name" value="BTB/POZ_dom"/>
</dbReference>
<dbReference type="SUPFAM" id="SSF54695">
    <property type="entry name" value="POZ domain"/>
    <property type="match status" value="1"/>
</dbReference>
<dbReference type="SMART" id="SM00225">
    <property type="entry name" value="BTB"/>
    <property type="match status" value="1"/>
</dbReference>
<protein>
    <recommendedName>
        <fullName evidence="2">BTB domain-containing protein</fullName>
    </recommendedName>
</protein>
<dbReference type="GO" id="GO:0051260">
    <property type="term" value="P:protein homooligomerization"/>
    <property type="evidence" value="ECO:0007669"/>
    <property type="project" value="InterPro"/>
</dbReference>
<comment type="caution">
    <text evidence="3">The sequence shown here is derived from an EMBL/GenBank/DDBJ whole genome shotgun (WGS) entry which is preliminary data.</text>
</comment>
<dbReference type="Gene3D" id="3.30.710.10">
    <property type="entry name" value="Potassium Channel Kv1.1, Chain A"/>
    <property type="match status" value="1"/>
</dbReference>
<dbReference type="EMBL" id="QUTA01003299">
    <property type="protein sequence ID" value="RHY24149.1"/>
    <property type="molecule type" value="Genomic_DNA"/>
</dbReference>
<name>A0A397BW64_APHAT</name>
<dbReference type="CDD" id="cd18316">
    <property type="entry name" value="BTB_POZ_KCTD-like"/>
    <property type="match status" value="1"/>
</dbReference>
<dbReference type="Pfam" id="PF02214">
    <property type="entry name" value="BTB_2"/>
    <property type="match status" value="1"/>
</dbReference>
<evidence type="ECO:0000313" key="4">
    <source>
        <dbReference type="Proteomes" id="UP000266239"/>
    </source>
</evidence>
<feature type="compositionally biased region" description="Polar residues" evidence="1">
    <location>
        <begin position="381"/>
        <end position="394"/>
    </location>
</feature>
<evidence type="ECO:0000256" key="1">
    <source>
        <dbReference type="SAM" id="MobiDB-lite"/>
    </source>
</evidence>
<proteinExistence type="predicted"/>
<feature type="region of interest" description="Disordered" evidence="1">
    <location>
        <begin position="365"/>
        <end position="401"/>
    </location>
</feature>
<dbReference type="InterPro" id="IPR003131">
    <property type="entry name" value="T1-type_BTB"/>
</dbReference>
<evidence type="ECO:0000259" key="2">
    <source>
        <dbReference type="SMART" id="SM00225"/>
    </source>
</evidence>
<reference evidence="3 4" key="1">
    <citation type="submission" date="2018-08" db="EMBL/GenBank/DDBJ databases">
        <title>Aphanomyces genome sequencing and annotation.</title>
        <authorList>
            <person name="Minardi D."/>
            <person name="Oidtmann B."/>
            <person name="Van Der Giezen M."/>
            <person name="Studholme D.J."/>
        </authorList>
    </citation>
    <scope>NUCLEOTIDE SEQUENCE [LARGE SCALE GENOMIC DNA]</scope>
    <source>
        <strain evidence="3 4">Yx</strain>
    </source>
</reference>
<dbReference type="AlphaFoldDB" id="A0A397BW64"/>
<accession>A0A397BW64</accession>
<feature type="domain" description="BTB" evidence="2">
    <location>
        <begin position="19"/>
        <end position="139"/>
    </location>
</feature>
<organism evidence="3 4">
    <name type="scientific">Aphanomyces astaci</name>
    <name type="common">Crayfish plague agent</name>
    <dbReference type="NCBI Taxonomy" id="112090"/>
    <lineage>
        <taxon>Eukaryota</taxon>
        <taxon>Sar</taxon>
        <taxon>Stramenopiles</taxon>
        <taxon>Oomycota</taxon>
        <taxon>Saprolegniomycetes</taxon>
        <taxon>Saprolegniales</taxon>
        <taxon>Verrucalvaceae</taxon>
        <taxon>Aphanomyces</taxon>
    </lineage>
</organism>
<evidence type="ECO:0000313" key="3">
    <source>
        <dbReference type="EMBL" id="RHY24149.1"/>
    </source>
</evidence>
<dbReference type="InterPro" id="IPR011333">
    <property type="entry name" value="SKP1/BTB/POZ_sf"/>
</dbReference>
<gene>
    <name evidence="3" type="ORF">DYB25_002057</name>
</gene>
<dbReference type="VEuPathDB" id="FungiDB:H257_13994"/>
<dbReference type="Proteomes" id="UP000266239">
    <property type="component" value="Unassembled WGS sequence"/>
</dbReference>
<feature type="compositionally biased region" description="Low complexity" evidence="1">
    <location>
        <begin position="370"/>
        <end position="380"/>
    </location>
</feature>